<keyword evidence="11 14" id="KW-0482">Metalloprotease</keyword>
<evidence type="ECO:0000256" key="6">
    <source>
        <dbReference type="ARBA" id="ARBA00022723"/>
    </source>
</evidence>
<evidence type="ECO:0000256" key="8">
    <source>
        <dbReference type="ARBA" id="ARBA00022801"/>
    </source>
</evidence>
<feature type="transmembrane region" description="Helical" evidence="14">
    <location>
        <begin position="38"/>
        <end position="57"/>
    </location>
</feature>
<keyword evidence="19" id="KW-1185">Reference proteome</keyword>
<evidence type="ECO:0000256" key="15">
    <source>
        <dbReference type="PROSITE-ProRule" id="PRU00703"/>
    </source>
</evidence>
<keyword evidence="10 14" id="KW-1133">Transmembrane helix</keyword>
<evidence type="ECO:0000256" key="12">
    <source>
        <dbReference type="ARBA" id="ARBA00023122"/>
    </source>
</evidence>
<comment type="caution">
    <text evidence="18">The sequence shown here is derived from an EMBL/GenBank/DDBJ whole genome shotgun (WGS) entry which is preliminary data.</text>
</comment>
<comment type="similarity">
    <text evidence="2 14">Belongs to the peptidase M50B family.</text>
</comment>
<keyword evidence="5 14" id="KW-0812">Transmembrane</keyword>
<keyword evidence="13 14" id="KW-0472">Membrane</keyword>
<dbReference type="InterPro" id="IPR008915">
    <property type="entry name" value="Peptidase_M50"/>
</dbReference>
<dbReference type="InterPro" id="IPR016483">
    <property type="entry name" value="UCP006404_Pept_M50_CBS"/>
</dbReference>
<gene>
    <name evidence="18" type="ORF">PGB27_21595</name>
</gene>
<evidence type="ECO:0000256" key="11">
    <source>
        <dbReference type="ARBA" id="ARBA00023049"/>
    </source>
</evidence>
<keyword evidence="4 14" id="KW-0645">Protease</keyword>
<accession>A0ABT5SYK5</accession>
<keyword evidence="12 15" id="KW-0129">CBS domain</keyword>
<dbReference type="PROSITE" id="PS51371">
    <property type="entry name" value="CBS"/>
    <property type="match status" value="1"/>
</dbReference>
<keyword evidence="7" id="KW-0677">Repeat</keyword>
<feature type="transmembrane region" description="Helical" evidence="14">
    <location>
        <begin position="187"/>
        <end position="220"/>
    </location>
</feature>
<name>A0ABT5SYK5_9PSEU</name>
<dbReference type="PIRSF" id="PIRSF006404">
    <property type="entry name" value="UCP006404_Pept_M50_CBS"/>
    <property type="match status" value="1"/>
</dbReference>
<dbReference type="GO" id="GO:0008233">
    <property type="term" value="F:peptidase activity"/>
    <property type="evidence" value="ECO:0007669"/>
    <property type="project" value="UniProtKB-KW"/>
</dbReference>
<evidence type="ECO:0000256" key="10">
    <source>
        <dbReference type="ARBA" id="ARBA00022989"/>
    </source>
</evidence>
<dbReference type="InterPro" id="IPR046342">
    <property type="entry name" value="CBS_dom_sf"/>
</dbReference>
<evidence type="ECO:0000256" key="9">
    <source>
        <dbReference type="ARBA" id="ARBA00022833"/>
    </source>
</evidence>
<comment type="subcellular location">
    <subcellularLocation>
        <location evidence="1 14">Cell membrane</location>
        <topology evidence="1 14">Multi-pass membrane protein</topology>
    </subcellularLocation>
</comment>
<evidence type="ECO:0000256" key="2">
    <source>
        <dbReference type="ARBA" id="ARBA00007931"/>
    </source>
</evidence>
<dbReference type="SUPFAM" id="SSF54631">
    <property type="entry name" value="CBS-domain pair"/>
    <property type="match status" value="1"/>
</dbReference>
<protein>
    <recommendedName>
        <fullName evidence="14">Zinc metalloprotease</fullName>
    </recommendedName>
</protein>
<evidence type="ECO:0000256" key="5">
    <source>
        <dbReference type="ARBA" id="ARBA00022692"/>
    </source>
</evidence>
<keyword evidence="9 14" id="KW-0862">Zinc</keyword>
<evidence type="ECO:0000259" key="17">
    <source>
        <dbReference type="PROSITE" id="PS51371"/>
    </source>
</evidence>
<feature type="domain" description="CBS" evidence="17">
    <location>
        <begin position="301"/>
        <end position="364"/>
    </location>
</feature>
<dbReference type="InterPro" id="IPR000644">
    <property type="entry name" value="CBS_dom"/>
</dbReference>
<dbReference type="Pfam" id="PF02163">
    <property type="entry name" value="Peptidase_M50"/>
    <property type="match status" value="2"/>
</dbReference>
<dbReference type="EMBL" id="JAQZAO010000010">
    <property type="protein sequence ID" value="MDD7967945.1"/>
    <property type="molecule type" value="Genomic_DNA"/>
</dbReference>
<feature type="region of interest" description="Disordered" evidence="16">
    <location>
        <begin position="358"/>
        <end position="424"/>
    </location>
</feature>
<organism evidence="18 19">
    <name type="scientific">Actinomycetospora lemnae</name>
    <dbReference type="NCBI Taxonomy" id="3019891"/>
    <lineage>
        <taxon>Bacteria</taxon>
        <taxon>Bacillati</taxon>
        <taxon>Actinomycetota</taxon>
        <taxon>Actinomycetes</taxon>
        <taxon>Pseudonocardiales</taxon>
        <taxon>Pseudonocardiaceae</taxon>
        <taxon>Actinomycetospora</taxon>
    </lineage>
</organism>
<feature type="transmembrane region" description="Helical" evidence="14">
    <location>
        <begin position="129"/>
        <end position="150"/>
    </location>
</feature>
<keyword evidence="6 14" id="KW-0479">Metal-binding</keyword>
<comment type="cofactor">
    <cofactor evidence="14">
        <name>Zn(2+)</name>
        <dbReference type="ChEBI" id="CHEBI:29105"/>
    </cofactor>
    <text evidence="14">Binds 1 zinc ion per subunit.</text>
</comment>
<evidence type="ECO:0000313" key="18">
    <source>
        <dbReference type="EMBL" id="MDD7967945.1"/>
    </source>
</evidence>
<evidence type="ECO:0000256" key="3">
    <source>
        <dbReference type="ARBA" id="ARBA00022475"/>
    </source>
</evidence>
<keyword evidence="3 14" id="KW-1003">Cell membrane</keyword>
<evidence type="ECO:0000313" key="19">
    <source>
        <dbReference type="Proteomes" id="UP001300763"/>
    </source>
</evidence>
<evidence type="ECO:0000256" key="7">
    <source>
        <dbReference type="ARBA" id="ARBA00022737"/>
    </source>
</evidence>
<proteinExistence type="inferred from homology"/>
<reference evidence="18 19" key="1">
    <citation type="submission" date="2023-02" db="EMBL/GenBank/DDBJ databases">
        <title>Genome sequencing required for Actinomycetospora new species description.</title>
        <authorList>
            <person name="Saimee Y."/>
            <person name="Duangmal K."/>
        </authorList>
    </citation>
    <scope>NUCLEOTIDE SEQUENCE [LARGE SCALE GENOMIC DNA]</scope>
    <source>
        <strain evidence="18 19">DW7H6</strain>
    </source>
</reference>
<evidence type="ECO:0000256" key="14">
    <source>
        <dbReference type="PIRNR" id="PIRNR006404"/>
    </source>
</evidence>
<evidence type="ECO:0000256" key="1">
    <source>
        <dbReference type="ARBA" id="ARBA00004651"/>
    </source>
</evidence>
<evidence type="ECO:0000256" key="16">
    <source>
        <dbReference type="SAM" id="MobiDB-lite"/>
    </source>
</evidence>
<feature type="transmembrane region" description="Helical" evidence="14">
    <location>
        <begin position="100"/>
        <end position="122"/>
    </location>
</feature>
<dbReference type="GO" id="GO:0006508">
    <property type="term" value="P:proteolysis"/>
    <property type="evidence" value="ECO:0007669"/>
    <property type="project" value="UniProtKB-KW"/>
</dbReference>
<sequence>MAGVPVAAHWSVLGIVALLALVMARSELPLLAPGRGPLAYALAGVSVAVLLMASLLAHEVAHALVARASGAEVEGITLWLLGGATHMRGEPERPGAELRIAVVGPLVSAALAALAGLGTVLARPVAPDLVVAVLVELALVNLVLAVFNLLPAAPLDGGRVLRATLWALRGDRWSAAIAAARSGRVLAALLVVGGLVLALGVGLGGLWLALVGWFIGVAAGEEERRAREGRVLDGVTVGEVATPAPVVLADDASPGSLAAAASAPHAAAGGVLLTGPGGGPSGYVPPERLRLLTAGPGGPRARRRPVVVPPSRLATVRPDDALARFLGDLASPGGRLVVVDDGVPVGVVSRAEVEELLRSAGTSSPRPPDARSDTAERRDPGADEPPPPDWWWHGGPRRPPGEPVPGTTPTWAASAARDDEGDRL</sequence>
<keyword evidence="8 14" id="KW-0378">Hydrolase</keyword>
<dbReference type="PANTHER" id="PTHR39188:SF3">
    <property type="entry name" value="STAGE IV SPORULATION PROTEIN FB"/>
    <property type="match status" value="1"/>
</dbReference>
<dbReference type="PANTHER" id="PTHR39188">
    <property type="entry name" value="MEMBRANE-ASSOCIATED ZINC METALLOPROTEASE M50B"/>
    <property type="match status" value="1"/>
</dbReference>
<dbReference type="RefSeq" id="WP_274202478.1">
    <property type="nucleotide sequence ID" value="NZ_JAQZAO010000010.1"/>
</dbReference>
<feature type="compositionally biased region" description="Basic and acidic residues" evidence="16">
    <location>
        <begin position="368"/>
        <end position="381"/>
    </location>
</feature>
<evidence type="ECO:0000256" key="13">
    <source>
        <dbReference type="ARBA" id="ARBA00023136"/>
    </source>
</evidence>
<dbReference type="Proteomes" id="UP001300763">
    <property type="component" value="Unassembled WGS sequence"/>
</dbReference>
<feature type="transmembrane region" description="Helical" evidence="14">
    <location>
        <begin position="6"/>
        <end position="26"/>
    </location>
</feature>
<evidence type="ECO:0000256" key="4">
    <source>
        <dbReference type="ARBA" id="ARBA00022670"/>
    </source>
</evidence>